<keyword evidence="7" id="KW-1185">Reference proteome</keyword>
<accession>H0EXZ2</accession>
<evidence type="ECO:0000313" key="7">
    <source>
        <dbReference type="Proteomes" id="UP000005446"/>
    </source>
</evidence>
<evidence type="ECO:0000256" key="3">
    <source>
        <dbReference type="ARBA" id="ARBA00022792"/>
    </source>
</evidence>
<dbReference type="Gene3D" id="1.50.40.10">
    <property type="entry name" value="Mitochondrial carrier domain"/>
    <property type="match status" value="1"/>
</dbReference>
<evidence type="ECO:0000313" key="6">
    <source>
        <dbReference type="EMBL" id="EHK96596.1"/>
    </source>
</evidence>
<dbReference type="EMBL" id="AGUE01000236">
    <property type="protein sequence ID" value="EHK96596.1"/>
    <property type="molecule type" value="Genomic_DNA"/>
</dbReference>
<comment type="subcellular location">
    <subcellularLocation>
        <location evidence="1">Membrane</location>
        <topology evidence="1">Multi-pass membrane protein</topology>
    </subcellularLocation>
</comment>
<keyword evidence="2" id="KW-0812">Transmembrane</keyword>
<dbReference type="InterPro" id="IPR023395">
    <property type="entry name" value="MCP_dom_sf"/>
</dbReference>
<comment type="caution">
    <text evidence="6">The sequence shown here is derived from an EMBL/GenBank/DDBJ whole genome shotgun (WGS) entry which is preliminary data.</text>
</comment>
<organism evidence="6 7">
    <name type="scientific">Glarea lozoyensis (strain ATCC 74030 / MF5533)</name>
    <dbReference type="NCBI Taxonomy" id="1104152"/>
    <lineage>
        <taxon>Eukaryota</taxon>
        <taxon>Fungi</taxon>
        <taxon>Dikarya</taxon>
        <taxon>Ascomycota</taxon>
        <taxon>Pezizomycotina</taxon>
        <taxon>Leotiomycetes</taxon>
        <taxon>Helotiales</taxon>
        <taxon>Helotiaceae</taxon>
        <taxon>Glarea</taxon>
    </lineage>
</organism>
<sequence length="96" mass="10239">MSKEAQLRKQQRGCGPTLSLSDHVKIATLSASIAGSAAAWITTPADVVKTRLMLKAHDNQALGASLMIFGSRKDLEVCSEEASSAQHGQPWGTEFL</sequence>
<dbReference type="Pfam" id="PF00153">
    <property type="entry name" value="Mito_carr"/>
    <property type="match status" value="1"/>
</dbReference>
<dbReference type="Proteomes" id="UP000005446">
    <property type="component" value="Unassembled WGS sequence"/>
</dbReference>
<dbReference type="AlphaFoldDB" id="H0EXZ2"/>
<reference evidence="6 7" key="1">
    <citation type="journal article" date="2012" name="Eukaryot. Cell">
        <title>Genome sequence of the fungus Glarea lozoyensis: the first genome sequence of a species from the Helotiaceae family.</title>
        <authorList>
            <person name="Youssar L."/>
            <person name="Gruening B.A."/>
            <person name="Erxleben A."/>
            <person name="Guenther S."/>
            <person name="Huettel W."/>
        </authorList>
    </citation>
    <scope>NUCLEOTIDE SEQUENCE [LARGE SCALE GENOMIC DNA]</scope>
    <source>
        <strain evidence="7">ATCC 74030 / MF5533</strain>
    </source>
</reference>
<evidence type="ECO:0000256" key="4">
    <source>
        <dbReference type="ARBA" id="ARBA00022989"/>
    </source>
</evidence>
<dbReference type="OrthoDB" id="250329at2759"/>
<dbReference type="InterPro" id="IPR018108">
    <property type="entry name" value="MCP_transmembrane"/>
</dbReference>
<protein>
    <submittedName>
        <fullName evidence="6">Uncharacterized protein</fullName>
    </submittedName>
</protein>
<name>H0EXZ2_GLAL7</name>
<evidence type="ECO:0000256" key="2">
    <source>
        <dbReference type="ARBA" id="ARBA00022692"/>
    </source>
</evidence>
<evidence type="ECO:0000256" key="1">
    <source>
        <dbReference type="ARBA" id="ARBA00004141"/>
    </source>
</evidence>
<keyword evidence="3" id="KW-0496">Mitochondrion</keyword>
<dbReference type="SUPFAM" id="SSF103506">
    <property type="entry name" value="Mitochondrial carrier"/>
    <property type="match status" value="1"/>
</dbReference>
<keyword evidence="5" id="KW-0472">Membrane</keyword>
<dbReference type="GO" id="GO:0016020">
    <property type="term" value="C:membrane"/>
    <property type="evidence" value="ECO:0007669"/>
    <property type="project" value="UniProtKB-SubCell"/>
</dbReference>
<gene>
    <name evidence="6" type="ORF">M7I_7686</name>
</gene>
<keyword evidence="4" id="KW-1133">Transmembrane helix</keyword>
<keyword evidence="3" id="KW-0999">Mitochondrion inner membrane</keyword>
<dbReference type="HOGENOM" id="CLU_2359937_0_0_1"/>
<proteinExistence type="predicted"/>
<evidence type="ECO:0000256" key="5">
    <source>
        <dbReference type="ARBA" id="ARBA00023136"/>
    </source>
</evidence>
<dbReference type="InParanoid" id="H0EXZ2"/>